<dbReference type="EMBL" id="BK015686">
    <property type="protein sequence ID" value="DAE19803.1"/>
    <property type="molecule type" value="Genomic_DNA"/>
</dbReference>
<evidence type="ECO:0000313" key="1">
    <source>
        <dbReference type="EMBL" id="DAE19803.1"/>
    </source>
</evidence>
<reference evidence="1" key="1">
    <citation type="journal article" date="2021" name="Proc. Natl. Acad. Sci. U.S.A.">
        <title>A Catalog of Tens of Thousands of Viruses from Human Metagenomes Reveals Hidden Associations with Chronic Diseases.</title>
        <authorList>
            <person name="Tisza M.J."/>
            <person name="Buck C.B."/>
        </authorList>
    </citation>
    <scope>NUCLEOTIDE SEQUENCE</scope>
    <source>
        <strain evidence="1">Cteoh1</strain>
    </source>
</reference>
<proteinExistence type="predicted"/>
<sequence length="64" mass="7458">MENQNETPKRLHDFSLDAFKASINAMIATSDNGYHSIYEIGRLRRVKEYNEEEIKRIIDSGTLQ</sequence>
<name>A0A8S5QLY7_9CAUD</name>
<protein>
    <submittedName>
        <fullName evidence="1">Uncharacterized protein</fullName>
    </submittedName>
</protein>
<accession>A0A8S5QLY7</accession>
<organism evidence="1">
    <name type="scientific">Siphoviridae sp. cteoh1</name>
    <dbReference type="NCBI Taxonomy" id="2826407"/>
    <lineage>
        <taxon>Viruses</taxon>
        <taxon>Duplodnaviria</taxon>
        <taxon>Heunggongvirae</taxon>
        <taxon>Uroviricota</taxon>
        <taxon>Caudoviricetes</taxon>
    </lineage>
</organism>